<proteinExistence type="predicted"/>
<dbReference type="EMBL" id="MDHJ01000001">
    <property type="protein sequence ID" value="OUE08380.1"/>
    <property type="molecule type" value="Genomic_DNA"/>
</dbReference>
<feature type="compositionally biased region" description="Polar residues" evidence="1">
    <location>
        <begin position="53"/>
        <end position="71"/>
    </location>
</feature>
<gene>
    <name evidence="2" type="ORF">CMsap09_05485</name>
</gene>
<sequence>MPTARPIITASSGEALETVTNRAAASSAPAEAATPTSAPMSGRPAASIDPKVRTSTRPAKSTPNASVTVTP</sequence>
<evidence type="ECO:0000313" key="2">
    <source>
        <dbReference type="EMBL" id="OUE08380.1"/>
    </source>
</evidence>
<comment type="caution">
    <text evidence="2">The sequence shown here is derived from an EMBL/GenBank/DDBJ whole genome shotgun (WGS) entry which is preliminary data.</text>
</comment>
<feature type="compositionally biased region" description="Low complexity" evidence="1">
    <location>
        <begin position="23"/>
        <end position="39"/>
    </location>
</feature>
<evidence type="ECO:0000256" key="1">
    <source>
        <dbReference type="SAM" id="MobiDB-lite"/>
    </source>
</evidence>
<organism evidence="2 3">
    <name type="scientific">Clavibacter michiganensis</name>
    <dbReference type="NCBI Taxonomy" id="28447"/>
    <lineage>
        <taxon>Bacteria</taxon>
        <taxon>Bacillati</taxon>
        <taxon>Actinomycetota</taxon>
        <taxon>Actinomycetes</taxon>
        <taxon>Micrococcales</taxon>
        <taxon>Microbacteriaceae</taxon>
        <taxon>Clavibacter</taxon>
    </lineage>
</organism>
<evidence type="ECO:0000313" key="3">
    <source>
        <dbReference type="Proteomes" id="UP000195106"/>
    </source>
</evidence>
<dbReference type="Proteomes" id="UP000195106">
    <property type="component" value="Unassembled WGS sequence"/>
</dbReference>
<feature type="region of interest" description="Disordered" evidence="1">
    <location>
        <begin position="20"/>
        <end position="71"/>
    </location>
</feature>
<name>A0A251XSC9_9MICO</name>
<protein>
    <submittedName>
        <fullName evidence="2">Uncharacterized protein</fullName>
    </submittedName>
</protein>
<accession>A0A251XSC9</accession>
<reference evidence="2 3" key="1">
    <citation type="submission" date="2016-08" db="EMBL/GenBank/DDBJ databases">
        <title>Genome sequence of Clavibacter michiganensis spp. strain CASJ009.</title>
        <authorList>
            <person name="Thapa S.P."/>
            <person name="Coaker G."/>
        </authorList>
    </citation>
    <scope>NUCLEOTIDE SEQUENCE [LARGE SCALE GENOMIC DNA]</scope>
    <source>
        <strain evidence="2">CASJ009</strain>
    </source>
</reference>
<dbReference type="AlphaFoldDB" id="A0A251XSC9"/>